<keyword evidence="2" id="KW-1185">Reference proteome</keyword>
<proteinExistence type="predicted"/>
<gene>
    <name evidence="1" type="ORF">V6N12_065112</name>
</gene>
<protein>
    <submittedName>
        <fullName evidence="1">Uncharacterized protein</fullName>
    </submittedName>
</protein>
<evidence type="ECO:0000313" key="2">
    <source>
        <dbReference type="Proteomes" id="UP001472677"/>
    </source>
</evidence>
<dbReference type="Proteomes" id="UP001472677">
    <property type="component" value="Unassembled WGS sequence"/>
</dbReference>
<organism evidence="1 2">
    <name type="scientific">Hibiscus sabdariffa</name>
    <name type="common">roselle</name>
    <dbReference type="NCBI Taxonomy" id="183260"/>
    <lineage>
        <taxon>Eukaryota</taxon>
        <taxon>Viridiplantae</taxon>
        <taxon>Streptophyta</taxon>
        <taxon>Embryophyta</taxon>
        <taxon>Tracheophyta</taxon>
        <taxon>Spermatophyta</taxon>
        <taxon>Magnoliopsida</taxon>
        <taxon>eudicotyledons</taxon>
        <taxon>Gunneridae</taxon>
        <taxon>Pentapetalae</taxon>
        <taxon>rosids</taxon>
        <taxon>malvids</taxon>
        <taxon>Malvales</taxon>
        <taxon>Malvaceae</taxon>
        <taxon>Malvoideae</taxon>
        <taxon>Hibiscus</taxon>
    </lineage>
</organism>
<name>A0ABR2G8S1_9ROSI</name>
<accession>A0ABR2G8S1</accession>
<dbReference type="EMBL" id="JBBPBM010000002">
    <property type="protein sequence ID" value="KAK8596629.1"/>
    <property type="molecule type" value="Genomic_DNA"/>
</dbReference>
<comment type="caution">
    <text evidence="1">The sequence shown here is derived from an EMBL/GenBank/DDBJ whole genome shotgun (WGS) entry which is preliminary data.</text>
</comment>
<reference evidence="1 2" key="1">
    <citation type="journal article" date="2024" name="G3 (Bethesda)">
        <title>Genome assembly of Hibiscus sabdariffa L. provides insights into metabolisms of medicinal natural products.</title>
        <authorList>
            <person name="Kim T."/>
        </authorList>
    </citation>
    <scope>NUCLEOTIDE SEQUENCE [LARGE SCALE GENOMIC DNA]</scope>
    <source>
        <strain evidence="1">TK-2024</strain>
        <tissue evidence="1">Old leaves</tissue>
    </source>
</reference>
<evidence type="ECO:0000313" key="1">
    <source>
        <dbReference type="EMBL" id="KAK8596629.1"/>
    </source>
</evidence>
<sequence length="179" mass="19883">MDIADKMDSVVNASEDVETLELEEDGSINATIKDHSLVGKEKAYPAQIGSKPAAMDLTKPEGVTMIVKMVEDRVKIIGINGQVDNSLDDVVDNLNPGFSGIAEGGFFHWNKELPNKDKHLASSSKGKDVRCVVEIKESTAKDFGDFVADSFHEMELSFNRKRKQLRNLKCPFLKPKNMR</sequence>